<name>A0ACB9MS93_9MYRT</name>
<gene>
    <name evidence="1" type="ORF">MLD38_031801</name>
</gene>
<sequence length="137" mass="15249">MAIQVGNPKRMPPDIESFACKEKMPPEDLSVPISFGPPSPAAPPTQNKATLDVPIQWNRPSTLSRSPKEKESGSIPISANVLSRSRVMSPARLEVNPNIMQVEVKPEQIAATITDIDRRFSDYIRLARIRIRSMSEQ</sequence>
<proteinExistence type="predicted"/>
<accession>A0ACB9MS93</accession>
<keyword evidence="2" id="KW-1185">Reference proteome</keyword>
<evidence type="ECO:0000313" key="1">
    <source>
        <dbReference type="EMBL" id="KAI4326492.1"/>
    </source>
</evidence>
<dbReference type="EMBL" id="CM042888">
    <property type="protein sequence ID" value="KAI4326492.1"/>
    <property type="molecule type" value="Genomic_DNA"/>
</dbReference>
<evidence type="ECO:0000313" key="2">
    <source>
        <dbReference type="Proteomes" id="UP001057402"/>
    </source>
</evidence>
<comment type="caution">
    <text evidence="1">The sequence shown here is derived from an EMBL/GenBank/DDBJ whole genome shotgun (WGS) entry which is preliminary data.</text>
</comment>
<reference evidence="2" key="1">
    <citation type="journal article" date="2023" name="Front. Plant Sci.">
        <title>Chromosomal-level genome assembly of Melastoma candidum provides insights into trichome evolution.</title>
        <authorList>
            <person name="Zhong Y."/>
            <person name="Wu W."/>
            <person name="Sun C."/>
            <person name="Zou P."/>
            <person name="Liu Y."/>
            <person name="Dai S."/>
            <person name="Zhou R."/>
        </authorList>
    </citation>
    <scope>NUCLEOTIDE SEQUENCE [LARGE SCALE GENOMIC DNA]</scope>
</reference>
<protein>
    <submittedName>
        <fullName evidence="1">Uncharacterized protein</fullName>
    </submittedName>
</protein>
<organism evidence="1 2">
    <name type="scientific">Melastoma candidum</name>
    <dbReference type="NCBI Taxonomy" id="119954"/>
    <lineage>
        <taxon>Eukaryota</taxon>
        <taxon>Viridiplantae</taxon>
        <taxon>Streptophyta</taxon>
        <taxon>Embryophyta</taxon>
        <taxon>Tracheophyta</taxon>
        <taxon>Spermatophyta</taxon>
        <taxon>Magnoliopsida</taxon>
        <taxon>eudicotyledons</taxon>
        <taxon>Gunneridae</taxon>
        <taxon>Pentapetalae</taxon>
        <taxon>rosids</taxon>
        <taxon>malvids</taxon>
        <taxon>Myrtales</taxon>
        <taxon>Melastomataceae</taxon>
        <taxon>Melastomatoideae</taxon>
        <taxon>Melastomateae</taxon>
        <taxon>Melastoma</taxon>
    </lineage>
</organism>
<dbReference type="Proteomes" id="UP001057402">
    <property type="component" value="Chromosome 9"/>
</dbReference>